<dbReference type="InterPro" id="IPR053967">
    <property type="entry name" value="LlgE_F_G-like_D1"/>
</dbReference>
<name>A0A1G7YAY6_9HYPH</name>
<dbReference type="InterPro" id="IPR012836">
    <property type="entry name" value="FlgF"/>
</dbReference>
<evidence type="ECO:0000256" key="3">
    <source>
        <dbReference type="ARBA" id="ARBA00023143"/>
    </source>
</evidence>
<dbReference type="GO" id="GO:0071978">
    <property type="term" value="P:bacterial-type flagellum-dependent swarming motility"/>
    <property type="evidence" value="ECO:0007669"/>
    <property type="project" value="TreeGrafter"/>
</dbReference>
<dbReference type="Pfam" id="PF06429">
    <property type="entry name" value="Flg_bbr_C"/>
    <property type="match status" value="1"/>
</dbReference>
<dbReference type="AlphaFoldDB" id="A0A1G7YAY6"/>
<dbReference type="PANTHER" id="PTHR30435">
    <property type="entry name" value="FLAGELLAR PROTEIN"/>
    <property type="match status" value="1"/>
</dbReference>
<dbReference type="InterPro" id="IPR010930">
    <property type="entry name" value="Flg_bb/hook_C_dom"/>
</dbReference>
<comment type="subcellular location">
    <subcellularLocation>
        <location evidence="1 4">Bacterial flagellum basal body</location>
    </subcellularLocation>
</comment>
<comment type="subunit">
    <text evidence="4">The basal body constitutes a major portion of the flagellar organelle and consists of five rings (E,L,P,S, and M) mounted on a central rod. The rod consists of about 26 subunits of FlgG in the distal portion, and FlgB, FlgC and FlgF are thought to build up the proximal portion of the rod with about 6 subunits each.</text>
</comment>
<dbReference type="InterPro" id="IPR037925">
    <property type="entry name" value="FlgE/F/G-like"/>
</dbReference>
<dbReference type="Proteomes" id="UP000199495">
    <property type="component" value="Unassembled WGS sequence"/>
</dbReference>
<protein>
    <recommendedName>
        <fullName evidence="4">Flagellar basal-body rod protein FlgF</fullName>
    </recommendedName>
</protein>
<keyword evidence="8" id="KW-0969">Cilium</keyword>
<gene>
    <name evidence="8" type="ORF">SAMN04487974_11318</name>
</gene>
<dbReference type="GO" id="GO:0030694">
    <property type="term" value="C:bacterial-type flagellum basal body, rod"/>
    <property type="evidence" value="ECO:0007669"/>
    <property type="project" value="UniProtKB-UniRule"/>
</dbReference>
<feature type="domain" description="Flagellar basal body rod protein N-terminal" evidence="5">
    <location>
        <begin position="8"/>
        <end position="36"/>
    </location>
</feature>
<dbReference type="InterPro" id="IPR001444">
    <property type="entry name" value="Flag_bb_rod_N"/>
</dbReference>
<feature type="domain" description="Flagellar hook protein FlgE/F/G-like D1" evidence="7">
    <location>
        <begin position="89"/>
        <end position="154"/>
    </location>
</feature>
<dbReference type="RefSeq" id="WP_244505103.1">
    <property type="nucleotide sequence ID" value="NZ_FNCS01000013.1"/>
</dbReference>
<keyword evidence="8" id="KW-0282">Flagellum</keyword>
<keyword evidence="3 4" id="KW-0975">Bacterial flagellum</keyword>
<evidence type="ECO:0000256" key="2">
    <source>
        <dbReference type="ARBA" id="ARBA00009677"/>
    </source>
</evidence>
<sequence length="247" mass="26269">MIGNAQLIGLSRQMALQRQLDVVANNLANMNSTGFKAEAILFEEYIMPVAEDRSFPRGSQQLSYVHDWATMHDMVAGTMVQTGNPLNVALSGEGFLTVQAPEGLRYTRNGALEINSDGVLVTQNGFPVLSDGGGLITFGPDEVDIEITADGEISSSAGNKGALGVVEFDNVQELTRSGDTMFAGGNPLPAQSTAVIQGALEGSNVSGVGEMTEMIRVTRAYTSLADLMNKQDELRRNAIQRLGDAQA</sequence>
<evidence type="ECO:0000313" key="8">
    <source>
        <dbReference type="EMBL" id="SDG93496.1"/>
    </source>
</evidence>
<reference evidence="8 9" key="1">
    <citation type="submission" date="2016-10" db="EMBL/GenBank/DDBJ databases">
        <authorList>
            <person name="de Groot N.N."/>
        </authorList>
    </citation>
    <scope>NUCLEOTIDE SEQUENCE [LARGE SCALE GENOMIC DNA]</scope>
    <source>
        <strain evidence="8 9">CGMCC 1.10267</strain>
    </source>
</reference>
<dbReference type="InterPro" id="IPR020013">
    <property type="entry name" value="Flagellar_FlgE/F/G"/>
</dbReference>
<dbReference type="Pfam" id="PF00460">
    <property type="entry name" value="Flg_bb_rod"/>
    <property type="match status" value="1"/>
</dbReference>
<evidence type="ECO:0000256" key="4">
    <source>
        <dbReference type="RuleBase" id="RU362116"/>
    </source>
</evidence>
<keyword evidence="9" id="KW-1185">Reference proteome</keyword>
<evidence type="ECO:0000259" key="7">
    <source>
        <dbReference type="Pfam" id="PF22692"/>
    </source>
</evidence>
<dbReference type="Pfam" id="PF22692">
    <property type="entry name" value="LlgE_F_G_D1"/>
    <property type="match status" value="1"/>
</dbReference>
<dbReference type="NCBIfam" id="TIGR02490">
    <property type="entry name" value="flgF"/>
    <property type="match status" value="1"/>
</dbReference>
<comment type="similarity">
    <text evidence="2 4">Belongs to the flagella basal body rod proteins family.</text>
</comment>
<keyword evidence="8" id="KW-0966">Cell projection</keyword>
<evidence type="ECO:0000256" key="1">
    <source>
        <dbReference type="ARBA" id="ARBA00004117"/>
    </source>
</evidence>
<dbReference type="NCBIfam" id="TIGR03506">
    <property type="entry name" value="FlgEFG_subfam"/>
    <property type="match status" value="1"/>
</dbReference>
<proteinExistence type="inferred from homology"/>
<dbReference type="InterPro" id="IPR019776">
    <property type="entry name" value="Flagellar_basal_body_rod_CS"/>
</dbReference>
<dbReference type="EMBL" id="FNCS01000013">
    <property type="protein sequence ID" value="SDG93496.1"/>
    <property type="molecule type" value="Genomic_DNA"/>
</dbReference>
<accession>A0A1G7YAY6</accession>
<evidence type="ECO:0000259" key="5">
    <source>
        <dbReference type="Pfam" id="PF00460"/>
    </source>
</evidence>
<organism evidence="8 9">
    <name type="scientific">Pelagibacterium luteolum</name>
    <dbReference type="NCBI Taxonomy" id="440168"/>
    <lineage>
        <taxon>Bacteria</taxon>
        <taxon>Pseudomonadati</taxon>
        <taxon>Pseudomonadota</taxon>
        <taxon>Alphaproteobacteria</taxon>
        <taxon>Hyphomicrobiales</taxon>
        <taxon>Devosiaceae</taxon>
        <taxon>Pelagibacterium</taxon>
    </lineage>
</organism>
<dbReference type="PANTHER" id="PTHR30435:SF19">
    <property type="entry name" value="FLAGELLAR BASAL-BODY ROD PROTEIN FLGG"/>
    <property type="match status" value="1"/>
</dbReference>
<feature type="domain" description="Flagellar basal-body/hook protein C-terminal" evidence="6">
    <location>
        <begin position="197"/>
        <end position="240"/>
    </location>
</feature>
<dbReference type="PROSITE" id="PS00588">
    <property type="entry name" value="FLAGELLA_BB_ROD"/>
    <property type="match status" value="1"/>
</dbReference>
<dbReference type="SUPFAM" id="SSF117143">
    <property type="entry name" value="Flagellar hook protein flgE"/>
    <property type="match status" value="1"/>
</dbReference>
<evidence type="ECO:0000313" key="9">
    <source>
        <dbReference type="Proteomes" id="UP000199495"/>
    </source>
</evidence>
<dbReference type="STRING" id="440168.SAMN04487974_11318"/>
<evidence type="ECO:0000259" key="6">
    <source>
        <dbReference type="Pfam" id="PF06429"/>
    </source>
</evidence>